<dbReference type="InterPro" id="IPR026881">
    <property type="entry name" value="WYL_dom"/>
</dbReference>
<keyword evidence="3" id="KW-0647">Proteasome</keyword>
<dbReference type="Pfam" id="PF25583">
    <property type="entry name" value="WCX"/>
    <property type="match status" value="1"/>
</dbReference>
<name>A0A1H2KTF9_9ACTN</name>
<reference evidence="4" key="1">
    <citation type="submission" date="2016-10" db="EMBL/GenBank/DDBJ databases">
        <authorList>
            <person name="Varghese N."/>
            <person name="Submissions S."/>
        </authorList>
    </citation>
    <scope>NUCLEOTIDE SEQUENCE [LARGE SCALE GENOMIC DNA]</scope>
    <source>
        <strain evidence="4">DSM 45079</strain>
    </source>
</reference>
<keyword evidence="4" id="KW-1185">Reference proteome</keyword>
<dbReference type="AlphaFoldDB" id="A0A1H2KTF9"/>
<dbReference type="InterPro" id="IPR051534">
    <property type="entry name" value="CBASS_pafABC_assoc_protein"/>
</dbReference>
<organism evidence="3 4">
    <name type="scientific">Jiangella alkaliphila</name>
    <dbReference type="NCBI Taxonomy" id="419479"/>
    <lineage>
        <taxon>Bacteria</taxon>
        <taxon>Bacillati</taxon>
        <taxon>Actinomycetota</taxon>
        <taxon>Actinomycetes</taxon>
        <taxon>Jiangellales</taxon>
        <taxon>Jiangellaceae</taxon>
        <taxon>Jiangella</taxon>
    </lineage>
</organism>
<dbReference type="PANTHER" id="PTHR34580">
    <property type="match status" value="1"/>
</dbReference>
<dbReference type="STRING" id="419479.SAMN04488563_4268"/>
<dbReference type="PROSITE" id="PS52050">
    <property type="entry name" value="WYL"/>
    <property type="match status" value="1"/>
</dbReference>
<sequence length="324" mass="35797">MSQAAKSERLMNLVICLLVARGYVPKSRIREVVGGYGDQSDDAFERMFERDKEELREVGIPIETGGFDPLGDEEPGYRILRHEFELPEIRLESDEAAVVGLAARVWQHTYLSEASSNAVLKLQAVGVEADTGSLGAVEPRVGGEEPAFWPLWEAVRDRRPVAFEHRKSSTSEPLLRHLQPWSVLSWHGRWYVVGLDTDREAARMFRMSRVVGDVRPDGAAGGYEVPAPETVREAAASLAPPERSPVLHALIRVRHGSGHGLRRRATFVATDAMSGWDEVTVPYTSNQALAEELVSHGADVVAQEPVELRDAVVERLRAILAVPA</sequence>
<dbReference type="PANTHER" id="PTHR34580:SF3">
    <property type="entry name" value="PROTEIN PAFB"/>
    <property type="match status" value="1"/>
</dbReference>
<feature type="domain" description="WCX" evidence="2">
    <location>
        <begin position="247"/>
        <end position="320"/>
    </location>
</feature>
<evidence type="ECO:0000313" key="3">
    <source>
        <dbReference type="EMBL" id="SDU71959.1"/>
    </source>
</evidence>
<feature type="domain" description="WYL" evidence="1">
    <location>
        <begin position="150"/>
        <end position="210"/>
    </location>
</feature>
<proteinExistence type="predicted"/>
<gene>
    <name evidence="3" type="ORF">SAMN04488563_4268</name>
</gene>
<dbReference type="Pfam" id="PF13280">
    <property type="entry name" value="WYL"/>
    <property type="match status" value="1"/>
</dbReference>
<evidence type="ECO:0000259" key="1">
    <source>
        <dbReference type="Pfam" id="PF13280"/>
    </source>
</evidence>
<accession>A0A1H2KTF9</accession>
<evidence type="ECO:0000313" key="4">
    <source>
        <dbReference type="Proteomes" id="UP000182977"/>
    </source>
</evidence>
<dbReference type="EMBL" id="LT629791">
    <property type="protein sequence ID" value="SDU71959.1"/>
    <property type="molecule type" value="Genomic_DNA"/>
</dbReference>
<dbReference type="InterPro" id="IPR057727">
    <property type="entry name" value="WCX_dom"/>
</dbReference>
<dbReference type="Proteomes" id="UP000182977">
    <property type="component" value="Chromosome I"/>
</dbReference>
<evidence type="ECO:0000259" key="2">
    <source>
        <dbReference type="Pfam" id="PF25583"/>
    </source>
</evidence>
<protein>
    <submittedName>
        <fullName evidence="3">Proteasome accessory factor B</fullName>
    </submittedName>
</protein>
<dbReference type="RefSeq" id="WP_197683233.1">
    <property type="nucleotide sequence ID" value="NZ_KQ061226.1"/>
</dbReference>
<dbReference type="GO" id="GO:0000502">
    <property type="term" value="C:proteasome complex"/>
    <property type="evidence" value="ECO:0007669"/>
    <property type="project" value="UniProtKB-KW"/>
</dbReference>